<proteinExistence type="predicted"/>
<feature type="signal peptide" evidence="1">
    <location>
        <begin position="1"/>
        <end position="20"/>
    </location>
</feature>
<reference evidence="2 3" key="1">
    <citation type="journal article" date="2021" name="Environ. Microbiol.">
        <title>Gene family expansions and transcriptome signatures uncover fungal adaptations to wood decay.</title>
        <authorList>
            <person name="Hage H."/>
            <person name="Miyauchi S."/>
            <person name="Viragh M."/>
            <person name="Drula E."/>
            <person name="Min B."/>
            <person name="Chaduli D."/>
            <person name="Navarro D."/>
            <person name="Favel A."/>
            <person name="Norest M."/>
            <person name="Lesage-Meessen L."/>
            <person name="Balint B."/>
            <person name="Merenyi Z."/>
            <person name="de Eugenio L."/>
            <person name="Morin E."/>
            <person name="Martinez A.T."/>
            <person name="Baldrian P."/>
            <person name="Stursova M."/>
            <person name="Martinez M.J."/>
            <person name="Novotny C."/>
            <person name="Magnuson J.K."/>
            <person name="Spatafora J.W."/>
            <person name="Maurice S."/>
            <person name="Pangilinan J."/>
            <person name="Andreopoulos W."/>
            <person name="LaButti K."/>
            <person name="Hundley H."/>
            <person name="Na H."/>
            <person name="Kuo A."/>
            <person name="Barry K."/>
            <person name="Lipzen A."/>
            <person name="Henrissat B."/>
            <person name="Riley R."/>
            <person name="Ahrendt S."/>
            <person name="Nagy L.G."/>
            <person name="Grigoriev I.V."/>
            <person name="Martin F."/>
            <person name="Rosso M.N."/>
        </authorList>
    </citation>
    <scope>NUCLEOTIDE SEQUENCE [LARGE SCALE GENOMIC DNA]</scope>
    <source>
        <strain evidence="2 3">CIRM-BRFM 1785</strain>
    </source>
</reference>
<organism evidence="2 3">
    <name type="scientific">Rhodofomes roseus</name>
    <dbReference type="NCBI Taxonomy" id="34475"/>
    <lineage>
        <taxon>Eukaryota</taxon>
        <taxon>Fungi</taxon>
        <taxon>Dikarya</taxon>
        <taxon>Basidiomycota</taxon>
        <taxon>Agaricomycotina</taxon>
        <taxon>Agaricomycetes</taxon>
        <taxon>Polyporales</taxon>
        <taxon>Rhodofomes</taxon>
    </lineage>
</organism>
<dbReference type="GeneID" id="71997389"/>
<name>A0ABQ8K9H6_9APHY</name>
<evidence type="ECO:0000256" key="1">
    <source>
        <dbReference type="SAM" id="SignalP"/>
    </source>
</evidence>
<feature type="chain" id="PRO_5047009408" evidence="1">
    <location>
        <begin position="21"/>
        <end position="86"/>
    </location>
</feature>
<sequence>MLRSIIFLTAPLIQLMGTERALTNGDNRMISNVSAPSARRQAVNMNPVQTLDQMRLGTGNERCTHGGSCNRKQRCFLHMRSIGGAG</sequence>
<keyword evidence="3" id="KW-1185">Reference proteome</keyword>
<evidence type="ECO:0000313" key="2">
    <source>
        <dbReference type="EMBL" id="KAH9834018.1"/>
    </source>
</evidence>
<accession>A0ABQ8K9H6</accession>
<dbReference type="Proteomes" id="UP000814176">
    <property type="component" value="Unassembled WGS sequence"/>
</dbReference>
<keyword evidence="1" id="KW-0732">Signal</keyword>
<dbReference type="RefSeq" id="XP_047776674.1">
    <property type="nucleotide sequence ID" value="XM_047916657.1"/>
</dbReference>
<gene>
    <name evidence="2" type="ORF">C8Q71DRAFT_156503</name>
</gene>
<protein>
    <submittedName>
        <fullName evidence="2">Uncharacterized protein</fullName>
    </submittedName>
</protein>
<evidence type="ECO:0000313" key="3">
    <source>
        <dbReference type="Proteomes" id="UP000814176"/>
    </source>
</evidence>
<dbReference type="EMBL" id="JADCUA010000016">
    <property type="protein sequence ID" value="KAH9834018.1"/>
    <property type="molecule type" value="Genomic_DNA"/>
</dbReference>
<comment type="caution">
    <text evidence="2">The sequence shown here is derived from an EMBL/GenBank/DDBJ whole genome shotgun (WGS) entry which is preliminary data.</text>
</comment>